<evidence type="ECO:0000313" key="2">
    <source>
        <dbReference type="EMBL" id="SOC28493.1"/>
    </source>
</evidence>
<proteinExistence type="predicted"/>
<evidence type="ECO:0008006" key="5">
    <source>
        <dbReference type="Google" id="ProtNLM"/>
    </source>
</evidence>
<dbReference type="AlphaFoldDB" id="A0A154KR10"/>
<evidence type="ECO:0000313" key="4">
    <source>
        <dbReference type="Proteomes" id="UP000252266"/>
    </source>
</evidence>
<dbReference type="SUPFAM" id="SSF54427">
    <property type="entry name" value="NTF2-like"/>
    <property type="match status" value="1"/>
</dbReference>
<dbReference type="EMBL" id="JPWJ01000001">
    <property type="protein sequence ID" value="RCK52929.1"/>
    <property type="molecule type" value="Genomic_DNA"/>
</dbReference>
<reference evidence="2 3" key="2">
    <citation type="submission" date="2017-08" db="EMBL/GenBank/DDBJ databases">
        <authorList>
            <person name="de Groot N.N."/>
        </authorList>
    </citation>
    <scope>NUCLEOTIDE SEQUENCE [LARGE SCALE GENOMIC DNA]</scope>
    <source>
        <strain evidence="2 3">USBA 78</strain>
    </source>
</reference>
<name>A0A154KR10_9PROT</name>
<dbReference type="EMBL" id="OBMM01000006">
    <property type="protein sequence ID" value="SOC28493.1"/>
    <property type="molecule type" value="Genomic_DNA"/>
</dbReference>
<evidence type="ECO:0000313" key="1">
    <source>
        <dbReference type="EMBL" id="RCK52929.1"/>
    </source>
</evidence>
<reference evidence="1 4" key="1">
    <citation type="submission" date="2014-07" db="EMBL/GenBank/DDBJ databases">
        <title>Draft genome sequence of Thalassospira xiamenensis IB13.</title>
        <authorList>
            <person name="Lai Q."/>
            <person name="Shao Z."/>
        </authorList>
    </citation>
    <scope>NUCLEOTIDE SEQUENCE [LARGE SCALE GENOMIC DNA]</scope>
    <source>
        <strain evidence="1 4">IB13</strain>
    </source>
</reference>
<dbReference type="Proteomes" id="UP000252266">
    <property type="component" value="Unassembled WGS sequence"/>
</dbReference>
<accession>A0A154KR10</accession>
<organism evidence="1 4">
    <name type="scientific">Thalassospira xiamenensis</name>
    <dbReference type="NCBI Taxonomy" id="220697"/>
    <lineage>
        <taxon>Bacteria</taxon>
        <taxon>Pseudomonadati</taxon>
        <taxon>Pseudomonadota</taxon>
        <taxon>Alphaproteobacteria</taxon>
        <taxon>Rhodospirillales</taxon>
        <taxon>Thalassospiraceae</taxon>
        <taxon>Thalassospira</taxon>
    </lineage>
</organism>
<dbReference type="Proteomes" id="UP000219068">
    <property type="component" value="Unassembled WGS sequence"/>
</dbReference>
<sequence length="130" mass="14945">MEDLGSFFRRYADAHLKFEADALDAFYHFPCLINDLMGVHAIGSVEDLHKYNQSFFDELKNADLAMAKSMLIEQHSALPGGSRAIVSFRFGNSENNLIFDCDYAFALLKQDETWKIVFAQLDEIRYSDLY</sequence>
<dbReference type="RefSeq" id="WP_062947747.1">
    <property type="nucleotide sequence ID" value="NZ_JALLPZ010000002.1"/>
</dbReference>
<protein>
    <recommendedName>
        <fullName evidence="5">Lumazine-binding</fullName>
    </recommendedName>
</protein>
<gene>
    <name evidence="2" type="ORF">SAMN05428964_106298</name>
    <name evidence="1" type="ORF">TH44_01545</name>
</gene>
<dbReference type="InterPro" id="IPR032710">
    <property type="entry name" value="NTF2-like_dom_sf"/>
</dbReference>
<evidence type="ECO:0000313" key="3">
    <source>
        <dbReference type="Proteomes" id="UP000219068"/>
    </source>
</evidence>